<dbReference type="Proteomes" id="UP000297654">
    <property type="component" value="Unassembled WGS sequence"/>
</dbReference>
<dbReference type="Gene3D" id="3.40.50.300">
    <property type="entry name" value="P-loop containing nucleotide triphosphate hydrolases"/>
    <property type="match status" value="1"/>
</dbReference>
<organism evidence="2 3">
    <name type="scientific">Cryobacterium luteum</name>
    <dbReference type="NCBI Taxonomy" id="1424661"/>
    <lineage>
        <taxon>Bacteria</taxon>
        <taxon>Bacillati</taxon>
        <taxon>Actinomycetota</taxon>
        <taxon>Actinomycetes</taxon>
        <taxon>Micrococcales</taxon>
        <taxon>Microbacteriaceae</taxon>
        <taxon>Cryobacterium</taxon>
    </lineage>
</organism>
<dbReference type="InterPro" id="IPR050678">
    <property type="entry name" value="DNA_Partitioning_ATPase"/>
</dbReference>
<dbReference type="RefSeq" id="WP_092111895.1">
    <property type="nucleotide sequence ID" value="NZ_FOCN01000019.1"/>
</dbReference>
<proteinExistence type="predicted"/>
<protein>
    <submittedName>
        <fullName evidence="2">ParA family protein</fullName>
    </submittedName>
</protein>
<name>A0A1H8KFG0_9MICO</name>
<reference evidence="2 3" key="1">
    <citation type="submission" date="2019-03" db="EMBL/GenBank/DDBJ databases">
        <title>Genomics of glacier-inhabiting Cryobacterium strains.</title>
        <authorList>
            <person name="Liu Q."/>
            <person name="Xin Y.-H."/>
        </authorList>
    </citation>
    <scope>NUCLEOTIDE SEQUENCE [LARGE SCALE GENOMIC DNA]</scope>
    <source>
        <strain evidence="2 3">Hh15</strain>
    </source>
</reference>
<dbReference type="SUPFAM" id="SSF52540">
    <property type="entry name" value="P-loop containing nucleoside triphosphate hydrolases"/>
    <property type="match status" value="1"/>
</dbReference>
<accession>A0A1H8KFG0</accession>
<evidence type="ECO:0000259" key="1">
    <source>
        <dbReference type="Pfam" id="PF13614"/>
    </source>
</evidence>
<gene>
    <name evidence="2" type="ORF">E3O10_07490</name>
</gene>
<dbReference type="PANTHER" id="PTHR13696:SF52">
    <property type="entry name" value="PARA FAMILY PROTEIN CT_582"/>
    <property type="match status" value="1"/>
</dbReference>
<dbReference type="Pfam" id="PF13614">
    <property type="entry name" value="AAA_31"/>
    <property type="match status" value="1"/>
</dbReference>
<dbReference type="STRING" id="1424661.SAMN05216281_1196"/>
<keyword evidence="3" id="KW-1185">Reference proteome</keyword>
<sequence length="293" mass="31654">MAHTAVISNNKGGVSKTELTVQLAAALARAGQRILVVDMDPQANATRRLGIEWDANEPIPTMSEVIKADQSGSGEGAVVACGWTSPDGNPTAEAENIDVLPARFDLINRETEAGVIGAVRRLQKALDGWTDDYDIILIDTRPDLGHLVQMSMAAADTIIIPTDPNYDSVEAAIRVNDFVTRHAIDIANPTLTVGGIVVTRRKATIEHDYQIEGLRDQFGDLVWNLGGLVKMSDGSELLNPPYIPEWSRFAEADAAAVSLSDWNDRNGRKTVALYDAVARTYLARFLGTKGMAA</sequence>
<dbReference type="AlphaFoldDB" id="A0A1H8KFG0"/>
<dbReference type="CDD" id="cd02042">
    <property type="entry name" value="ParAB_family"/>
    <property type="match status" value="1"/>
</dbReference>
<dbReference type="EMBL" id="SOFF01000028">
    <property type="protein sequence ID" value="TFB89956.1"/>
    <property type="molecule type" value="Genomic_DNA"/>
</dbReference>
<evidence type="ECO:0000313" key="2">
    <source>
        <dbReference type="EMBL" id="TFB89956.1"/>
    </source>
</evidence>
<feature type="domain" description="AAA" evidence="1">
    <location>
        <begin position="5"/>
        <end position="178"/>
    </location>
</feature>
<comment type="caution">
    <text evidence="2">The sequence shown here is derived from an EMBL/GenBank/DDBJ whole genome shotgun (WGS) entry which is preliminary data.</text>
</comment>
<dbReference type="InterPro" id="IPR025669">
    <property type="entry name" value="AAA_dom"/>
</dbReference>
<dbReference type="PANTHER" id="PTHR13696">
    <property type="entry name" value="P-LOOP CONTAINING NUCLEOSIDE TRIPHOSPHATE HYDROLASE"/>
    <property type="match status" value="1"/>
</dbReference>
<dbReference type="InterPro" id="IPR027417">
    <property type="entry name" value="P-loop_NTPase"/>
</dbReference>
<dbReference type="OrthoDB" id="4537985at2"/>
<evidence type="ECO:0000313" key="3">
    <source>
        <dbReference type="Proteomes" id="UP000297654"/>
    </source>
</evidence>